<name>D7SSA2_VITVI</name>
<keyword evidence="3" id="KW-1185">Reference proteome</keyword>
<evidence type="ECO:0000313" key="2">
    <source>
        <dbReference type="EMBL" id="CBI18534.3"/>
    </source>
</evidence>
<accession>D7SSA2</accession>
<dbReference type="InParanoid" id="D7SSA2"/>
<proteinExistence type="predicted"/>
<dbReference type="PaxDb" id="29760-VIT_18s0076g00190.t01"/>
<dbReference type="Proteomes" id="UP000009183">
    <property type="component" value="Chromosome 18"/>
</dbReference>
<feature type="transmembrane region" description="Helical" evidence="1">
    <location>
        <begin position="7"/>
        <end position="27"/>
    </location>
</feature>
<keyword evidence="1" id="KW-1133">Transmembrane helix</keyword>
<evidence type="ECO:0000256" key="1">
    <source>
        <dbReference type="SAM" id="Phobius"/>
    </source>
</evidence>
<keyword evidence="1" id="KW-0812">Transmembrane</keyword>
<dbReference type="STRING" id="29760.D7SSA2"/>
<reference evidence="3" key="1">
    <citation type="journal article" date="2007" name="Nature">
        <title>The grapevine genome sequence suggests ancestral hexaploidization in major angiosperm phyla.</title>
        <authorList>
            <consortium name="The French-Italian Public Consortium for Grapevine Genome Characterization."/>
            <person name="Jaillon O."/>
            <person name="Aury J.-M."/>
            <person name="Noel B."/>
            <person name="Policriti A."/>
            <person name="Clepet C."/>
            <person name="Casagrande A."/>
            <person name="Choisne N."/>
            <person name="Aubourg S."/>
            <person name="Vitulo N."/>
            <person name="Jubin C."/>
            <person name="Vezzi A."/>
            <person name="Legeai F."/>
            <person name="Hugueney P."/>
            <person name="Dasilva C."/>
            <person name="Horner D."/>
            <person name="Mica E."/>
            <person name="Jublot D."/>
            <person name="Poulain J."/>
            <person name="Bruyere C."/>
            <person name="Billault A."/>
            <person name="Segurens B."/>
            <person name="Gouyvenoux M."/>
            <person name="Ugarte E."/>
            <person name="Cattonaro F."/>
            <person name="Anthouard V."/>
            <person name="Vico V."/>
            <person name="Del Fabbro C."/>
            <person name="Alaux M."/>
            <person name="Di Gaspero G."/>
            <person name="Dumas V."/>
            <person name="Felice N."/>
            <person name="Paillard S."/>
            <person name="Juman I."/>
            <person name="Moroldo M."/>
            <person name="Scalabrin S."/>
            <person name="Canaguier A."/>
            <person name="Le Clainche I."/>
            <person name="Malacrida G."/>
            <person name="Durand E."/>
            <person name="Pesole G."/>
            <person name="Laucou V."/>
            <person name="Chatelet P."/>
            <person name="Merdinoglu D."/>
            <person name="Delledonne M."/>
            <person name="Pezzotti M."/>
            <person name="Lecharny A."/>
            <person name="Scarpelli C."/>
            <person name="Artiguenave F."/>
            <person name="Pe M.E."/>
            <person name="Valle G."/>
            <person name="Morgante M."/>
            <person name="Caboche M."/>
            <person name="Adam-Blondon A.-F."/>
            <person name="Weissenbach J."/>
            <person name="Quetier F."/>
            <person name="Wincker P."/>
        </authorList>
    </citation>
    <scope>NUCLEOTIDE SEQUENCE [LARGE SCALE GENOMIC DNA]</scope>
    <source>
        <strain evidence="3">cv. Pinot noir / PN40024</strain>
    </source>
</reference>
<dbReference type="EMBL" id="FN594974">
    <property type="protein sequence ID" value="CBI18534.3"/>
    <property type="molecule type" value="Genomic_DNA"/>
</dbReference>
<gene>
    <name evidence="2" type="ordered locus">VIT_18s0076g00190</name>
</gene>
<dbReference type="AlphaFoldDB" id="D7SSA2"/>
<evidence type="ECO:0000313" key="3">
    <source>
        <dbReference type="Proteomes" id="UP000009183"/>
    </source>
</evidence>
<sequence length="38" mass="4302">MALIRSVIPWVFAVLGWSCNFCIQLAINDHGSYIMGFQ</sequence>
<organism evidence="2 3">
    <name type="scientific">Vitis vinifera</name>
    <name type="common">Grape</name>
    <dbReference type="NCBI Taxonomy" id="29760"/>
    <lineage>
        <taxon>Eukaryota</taxon>
        <taxon>Viridiplantae</taxon>
        <taxon>Streptophyta</taxon>
        <taxon>Embryophyta</taxon>
        <taxon>Tracheophyta</taxon>
        <taxon>Spermatophyta</taxon>
        <taxon>Magnoliopsida</taxon>
        <taxon>eudicotyledons</taxon>
        <taxon>Gunneridae</taxon>
        <taxon>Pentapetalae</taxon>
        <taxon>rosids</taxon>
        <taxon>Vitales</taxon>
        <taxon>Vitaceae</taxon>
        <taxon>Viteae</taxon>
        <taxon>Vitis</taxon>
    </lineage>
</organism>
<dbReference type="HOGENOM" id="CLU_3336587_0_0_1"/>
<protein>
    <submittedName>
        <fullName evidence="2">Uncharacterized protein</fullName>
    </submittedName>
</protein>
<keyword evidence="1" id="KW-0472">Membrane</keyword>